<dbReference type="SMART" id="SM00432">
    <property type="entry name" value="MADS"/>
    <property type="match status" value="1"/>
</dbReference>
<comment type="subcellular location">
    <subcellularLocation>
        <location evidence="1">Nucleus</location>
    </subcellularLocation>
</comment>
<dbReference type="InterPro" id="IPR050142">
    <property type="entry name" value="MADS-box/MEF2_TF"/>
</dbReference>
<sequence length="222" mass="25682">MGRRKHLMMKIDNPSLRHLTYSKRREGILKKVVELSVLCEAEIGLLMFSPTGRLTGFASNGRIEDVFLRYVDQPDELRGGLRHLKFEGEIMEKIAKMEDLQEKLNQLNQRLEKAKEKMRFYNPDLDSITSLSEVDVYQEFLNDSLQHIEKLKAKLLGKQIMVQKSETVEVTAPSTENMELMTVEPSKKRNFTADDQDQPKTTPPPGPHLTLEFLKAQRPWNL</sequence>
<dbReference type="GO" id="GO:0003677">
    <property type="term" value="F:DNA binding"/>
    <property type="evidence" value="ECO:0007669"/>
    <property type="project" value="UniProtKB-KW"/>
</dbReference>
<evidence type="ECO:0000313" key="9">
    <source>
        <dbReference type="EMBL" id="KAF3443754.1"/>
    </source>
</evidence>
<evidence type="ECO:0000256" key="2">
    <source>
        <dbReference type="ARBA" id="ARBA00023015"/>
    </source>
</evidence>
<keyword evidence="4" id="KW-0804">Transcription</keyword>
<keyword evidence="3" id="KW-0238">DNA-binding</keyword>
<evidence type="ECO:0000256" key="4">
    <source>
        <dbReference type="ARBA" id="ARBA00023163"/>
    </source>
</evidence>
<organism evidence="9 10">
    <name type="scientific">Rhamnella rubrinervis</name>
    <dbReference type="NCBI Taxonomy" id="2594499"/>
    <lineage>
        <taxon>Eukaryota</taxon>
        <taxon>Viridiplantae</taxon>
        <taxon>Streptophyta</taxon>
        <taxon>Embryophyta</taxon>
        <taxon>Tracheophyta</taxon>
        <taxon>Spermatophyta</taxon>
        <taxon>Magnoliopsida</taxon>
        <taxon>eudicotyledons</taxon>
        <taxon>Gunneridae</taxon>
        <taxon>Pentapetalae</taxon>
        <taxon>rosids</taxon>
        <taxon>fabids</taxon>
        <taxon>Rosales</taxon>
        <taxon>Rhamnaceae</taxon>
        <taxon>rhamnoid group</taxon>
        <taxon>Rhamneae</taxon>
        <taxon>Rhamnella</taxon>
    </lineage>
</organism>
<dbReference type="Proteomes" id="UP000796880">
    <property type="component" value="Unassembled WGS sequence"/>
</dbReference>
<evidence type="ECO:0000313" key="10">
    <source>
        <dbReference type="Proteomes" id="UP000796880"/>
    </source>
</evidence>
<proteinExistence type="predicted"/>
<dbReference type="InterPro" id="IPR002100">
    <property type="entry name" value="TF_MADSbox"/>
</dbReference>
<keyword evidence="5" id="KW-0539">Nucleus</keyword>
<dbReference type="GO" id="GO:0005634">
    <property type="term" value="C:nucleus"/>
    <property type="evidence" value="ECO:0007669"/>
    <property type="project" value="UniProtKB-SubCell"/>
</dbReference>
<dbReference type="Pfam" id="PF00319">
    <property type="entry name" value="SRF-TF"/>
    <property type="match status" value="1"/>
</dbReference>
<keyword evidence="6" id="KW-0175">Coiled coil</keyword>
<reference evidence="9" key="1">
    <citation type="submission" date="2020-03" db="EMBL/GenBank/DDBJ databases">
        <title>A high-quality chromosome-level genome assembly of a woody plant with both climbing and erect habits, Rhamnella rubrinervis.</title>
        <authorList>
            <person name="Lu Z."/>
            <person name="Yang Y."/>
            <person name="Zhu X."/>
            <person name="Sun Y."/>
        </authorList>
    </citation>
    <scope>NUCLEOTIDE SEQUENCE</scope>
    <source>
        <strain evidence="9">BYM</strain>
        <tissue evidence="9">Leaf</tissue>
    </source>
</reference>
<accession>A0A8K0H155</accession>
<feature type="coiled-coil region" evidence="6">
    <location>
        <begin position="90"/>
        <end position="117"/>
    </location>
</feature>
<evidence type="ECO:0000256" key="6">
    <source>
        <dbReference type="SAM" id="Coils"/>
    </source>
</evidence>
<dbReference type="OrthoDB" id="1898716at2759"/>
<dbReference type="SUPFAM" id="SSF55455">
    <property type="entry name" value="SRF-like"/>
    <property type="match status" value="1"/>
</dbReference>
<dbReference type="InterPro" id="IPR036879">
    <property type="entry name" value="TF_MADSbox_sf"/>
</dbReference>
<feature type="domain" description="MADS-box" evidence="8">
    <location>
        <begin position="1"/>
        <end position="61"/>
    </location>
</feature>
<evidence type="ECO:0000256" key="7">
    <source>
        <dbReference type="SAM" id="MobiDB-lite"/>
    </source>
</evidence>
<gene>
    <name evidence="9" type="ORF">FNV43_RR13444</name>
</gene>
<dbReference type="EMBL" id="VOIH02000006">
    <property type="protein sequence ID" value="KAF3443754.1"/>
    <property type="molecule type" value="Genomic_DNA"/>
</dbReference>
<dbReference type="PRINTS" id="PR00404">
    <property type="entry name" value="MADSDOMAIN"/>
</dbReference>
<feature type="region of interest" description="Disordered" evidence="7">
    <location>
        <begin position="182"/>
        <end position="222"/>
    </location>
</feature>
<comment type="caution">
    <text evidence="9">The sequence shown here is derived from an EMBL/GenBank/DDBJ whole genome shotgun (WGS) entry which is preliminary data.</text>
</comment>
<evidence type="ECO:0000256" key="1">
    <source>
        <dbReference type="ARBA" id="ARBA00004123"/>
    </source>
</evidence>
<evidence type="ECO:0000256" key="5">
    <source>
        <dbReference type="ARBA" id="ARBA00023242"/>
    </source>
</evidence>
<protein>
    <recommendedName>
        <fullName evidence="8">MADS-box domain-containing protein</fullName>
    </recommendedName>
</protein>
<dbReference type="PROSITE" id="PS50066">
    <property type="entry name" value="MADS_BOX_2"/>
    <property type="match status" value="1"/>
</dbReference>
<dbReference type="GO" id="GO:0046983">
    <property type="term" value="F:protein dimerization activity"/>
    <property type="evidence" value="ECO:0007669"/>
    <property type="project" value="InterPro"/>
</dbReference>
<evidence type="ECO:0000256" key="3">
    <source>
        <dbReference type="ARBA" id="ARBA00023125"/>
    </source>
</evidence>
<dbReference type="AlphaFoldDB" id="A0A8K0H155"/>
<keyword evidence="10" id="KW-1185">Reference proteome</keyword>
<evidence type="ECO:0000259" key="8">
    <source>
        <dbReference type="PROSITE" id="PS50066"/>
    </source>
</evidence>
<dbReference type="Gene3D" id="3.40.1810.10">
    <property type="entry name" value="Transcription factor, MADS-box"/>
    <property type="match status" value="1"/>
</dbReference>
<keyword evidence="2" id="KW-0805">Transcription regulation</keyword>
<name>A0A8K0H155_9ROSA</name>
<dbReference type="PANTHER" id="PTHR48019">
    <property type="entry name" value="SERUM RESPONSE FACTOR HOMOLOG"/>
    <property type="match status" value="1"/>
</dbReference>